<evidence type="ECO:0000313" key="2">
    <source>
        <dbReference type="Proteomes" id="UP001328107"/>
    </source>
</evidence>
<name>A0AAN5I1U8_9BILA</name>
<keyword evidence="2" id="KW-1185">Reference proteome</keyword>
<dbReference type="Proteomes" id="UP001328107">
    <property type="component" value="Unassembled WGS sequence"/>
</dbReference>
<comment type="caution">
    <text evidence="1">The sequence shown here is derived from an EMBL/GenBank/DDBJ whole genome shotgun (WGS) entry which is preliminary data.</text>
</comment>
<dbReference type="EMBL" id="BTRK01000004">
    <property type="protein sequence ID" value="GMR48450.1"/>
    <property type="molecule type" value="Genomic_DNA"/>
</dbReference>
<feature type="non-terminal residue" evidence="1">
    <location>
        <position position="1"/>
    </location>
</feature>
<organism evidence="1 2">
    <name type="scientific">Pristionchus mayeri</name>
    <dbReference type="NCBI Taxonomy" id="1317129"/>
    <lineage>
        <taxon>Eukaryota</taxon>
        <taxon>Metazoa</taxon>
        <taxon>Ecdysozoa</taxon>
        <taxon>Nematoda</taxon>
        <taxon>Chromadorea</taxon>
        <taxon>Rhabditida</taxon>
        <taxon>Rhabditina</taxon>
        <taxon>Diplogasteromorpha</taxon>
        <taxon>Diplogasteroidea</taxon>
        <taxon>Neodiplogasteridae</taxon>
        <taxon>Pristionchus</taxon>
    </lineage>
</organism>
<gene>
    <name evidence="1" type="ORF">PMAYCL1PPCAC_18645</name>
</gene>
<reference evidence="2" key="1">
    <citation type="submission" date="2022-10" db="EMBL/GenBank/DDBJ databases">
        <title>Genome assembly of Pristionchus species.</title>
        <authorList>
            <person name="Yoshida K."/>
            <person name="Sommer R.J."/>
        </authorList>
    </citation>
    <scope>NUCLEOTIDE SEQUENCE [LARGE SCALE GENOMIC DNA]</scope>
    <source>
        <strain evidence="2">RS5460</strain>
    </source>
</reference>
<accession>A0AAN5I1U8</accession>
<dbReference type="AlphaFoldDB" id="A0AAN5I1U8"/>
<proteinExistence type="predicted"/>
<feature type="non-terminal residue" evidence="1">
    <location>
        <position position="75"/>
    </location>
</feature>
<evidence type="ECO:0000313" key="1">
    <source>
        <dbReference type="EMBL" id="GMR48450.1"/>
    </source>
</evidence>
<sequence length="75" mass="8506">SQSTHQVLHCLQAACTGHLCKNGAICYSTPDSQKVLKRDKLTTFNEDLDTYKKCRNDKTKSADECERMKKEGKEP</sequence>
<protein>
    <submittedName>
        <fullName evidence="1">Uncharacterized protein</fullName>
    </submittedName>
</protein>